<evidence type="ECO:0000313" key="2">
    <source>
        <dbReference type="Proteomes" id="UP001200271"/>
    </source>
</evidence>
<dbReference type="AlphaFoldDB" id="A0AAW4YEY1"/>
<name>A0AAW4YEY1_STAAU</name>
<proteinExistence type="predicted"/>
<gene>
    <name evidence="1" type="ORF">LB359_19160</name>
</gene>
<sequence>MRAVMLSTAYFYVSIQYFTNLSEADELKKLLFKMKIIDQNREYLYDREIDELSKHDVSLELSADGTIT</sequence>
<evidence type="ECO:0000313" key="1">
    <source>
        <dbReference type="EMBL" id="MCE3364339.1"/>
    </source>
</evidence>
<dbReference type="Proteomes" id="UP001200271">
    <property type="component" value="Unassembled WGS sequence"/>
</dbReference>
<reference evidence="1" key="1">
    <citation type="journal article" date="2021" name="Front Med (Lausanne)">
        <title>The Prevalence and Determinants of Fusidic Acid Resistance Among Methicillin-Resistant Staphylococcus aureus Clinical Isolates in China.</title>
        <authorList>
            <person name="Zhao H."/>
            <person name="Wang X."/>
            <person name="Wang B."/>
            <person name="Xu Y."/>
            <person name="Rao L."/>
            <person name="Wan B."/>
            <person name="Guo Y."/>
            <person name="Wu X."/>
            <person name="Yu J."/>
            <person name="Chen L."/>
            <person name="Li M."/>
            <person name="Yu F."/>
        </authorList>
    </citation>
    <scope>NUCLEOTIDE SEQUENCE</scope>
    <source>
        <strain evidence="1">NC-4</strain>
    </source>
</reference>
<comment type="caution">
    <text evidence="1">The sequence shown here is derived from an EMBL/GenBank/DDBJ whole genome shotgun (WGS) entry which is preliminary data.</text>
</comment>
<reference evidence="1" key="2">
    <citation type="submission" date="2023-08" db="EMBL/GenBank/DDBJ databases">
        <authorList>
            <person name="Zhao H."/>
            <person name="Wang X."/>
        </authorList>
    </citation>
    <scope>NUCLEOTIDE SEQUENCE</scope>
    <source>
        <strain evidence="1">NC-4</strain>
    </source>
</reference>
<protein>
    <submittedName>
        <fullName evidence="1">Uncharacterized protein</fullName>
    </submittedName>
</protein>
<organism evidence="1 2">
    <name type="scientific">Staphylococcus aureus</name>
    <dbReference type="NCBI Taxonomy" id="1280"/>
    <lineage>
        <taxon>Bacteria</taxon>
        <taxon>Bacillati</taxon>
        <taxon>Bacillota</taxon>
        <taxon>Bacilli</taxon>
        <taxon>Bacillales</taxon>
        <taxon>Staphylococcaceae</taxon>
        <taxon>Staphylococcus</taxon>
    </lineage>
</organism>
<dbReference type="EMBL" id="JAIUEN010000750">
    <property type="protein sequence ID" value="MCE3364339.1"/>
    <property type="molecule type" value="Genomic_DNA"/>
</dbReference>
<dbReference type="RefSeq" id="WP_001796724.1">
    <property type="nucleotide sequence ID" value="NZ_BEBK01000001.1"/>
</dbReference>
<accession>A0AAW4YEY1</accession>